<evidence type="ECO:0000256" key="3">
    <source>
        <dbReference type="ARBA" id="ARBA00023015"/>
    </source>
</evidence>
<evidence type="ECO:0000256" key="4">
    <source>
        <dbReference type="ARBA" id="ARBA00023163"/>
    </source>
</evidence>
<dbReference type="Pfam" id="PF09637">
    <property type="entry name" value="Med18"/>
    <property type="match status" value="1"/>
</dbReference>
<dbReference type="GO" id="GO:0006357">
    <property type="term" value="P:regulation of transcription by RNA polymerase II"/>
    <property type="evidence" value="ECO:0007669"/>
    <property type="project" value="InterPro"/>
</dbReference>
<evidence type="ECO:0000256" key="5">
    <source>
        <dbReference type="ARBA" id="ARBA00023242"/>
    </source>
</evidence>
<organism evidence="7 8">
    <name type="scientific">Ditylenchus dipsaci</name>
    <dbReference type="NCBI Taxonomy" id="166011"/>
    <lineage>
        <taxon>Eukaryota</taxon>
        <taxon>Metazoa</taxon>
        <taxon>Ecdysozoa</taxon>
        <taxon>Nematoda</taxon>
        <taxon>Chromadorea</taxon>
        <taxon>Rhabditida</taxon>
        <taxon>Tylenchina</taxon>
        <taxon>Tylenchomorpha</taxon>
        <taxon>Sphaerularioidea</taxon>
        <taxon>Anguinidae</taxon>
        <taxon>Anguininae</taxon>
        <taxon>Ditylenchus</taxon>
    </lineage>
</organism>
<keyword evidence="7" id="KW-1185">Reference proteome</keyword>
<comment type="subunit">
    <text evidence="6">Component of the Mediator complex.</text>
</comment>
<protein>
    <recommendedName>
        <fullName evidence="6">Mediator of RNA polymerase II transcription subunit 18</fullName>
    </recommendedName>
    <alternativeName>
        <fullName evidence="6">Mediator complex subunit 18</fullName>
    </alternativeName>
</protein>
<dbReference type="GO" id="GO:0070847">
    <property type="term" value="C:core mediator complex"/>
    <property type="evidence" value="ECO:0007669"/>
    <property type="project" value="TreeGrafter"/>
</dbReference>
<dbReference type="AlphaFoldDB" id="A0A915ENK4"/>
<reference evidence="8" key="1">
    <citation type="submission" date="2022-11" db="UniProtKB">
        <authorList>
            <consortium name="WormBaseParasite"/>
        </authorList>
    </citation>
    <scope>IDENTIFICATION</scope>
</reference>
<keyword evidence="4 6" id="KW-0804">Transcription</keyword>
<evidence type="ECO:0000256" key="1">
    <source>
        <dbReference type="ARBA" id="ARBA00004123"/>
    </source>
</evidence>
<evidence type="ECO:0000313" key="8">
    <source>
        <dbReference type="WBParaSite" id="jg7782"/>
    </source>
</evidence>
<dbReference type="GO" id="GO:0006369">
    <property type="term" value="P:termination of RNA polymerase II transcription"/>
    <property type="evidence" value="ECO:0007669"/>
    <property type="project" value="TreeGrafter"/>
</dbReference>
<gene>
    <name evidence="6" type="primary">MED18</name>
</gene>
<dbReference type="PANTHER" id="PTHR13321">
    <property type="entry name" value="MEDIATOR OF RNA POLYMERASE II TRANSCRIPTION, SUBUNIT 18"/>
    <property type="match status" value="1"/>
</dbReference>
<dbReference type="Gene3D" id="2.40.320.10">
    <property type="entry name" value="Hypothetical Protein Pfu-838710-001"/>
    <property type="match status" value="1"/>
</dbReference>
<comment type="function">
    <text evidence="6">Component of the Mediator complex, a coactivator involved in the regulated transcription of nearly all RNA polymerase II-dependent genes. Mediator functions as a bridge to convey information from gene-specific regulatory proteins to the basal RNA polymerase II transcription machinery. Mediator is recruited to promoters by direct interactions with regulatory proteins and serves as a scaffold for the assembly of a functional preinitiation complex with RNA polymerase II and the general transcription factors.</text>
</comment>
<dbReference type="GO" id="GO:0016592">
    <property type="term" value="C:mediator complex"/>
    <property type="evidence" value="ECO:0007669"/>
    <property type="project" value="InterPro"/>
</dbReference>
<accession>A0A915ENK4</accession>
<evidence type="ECO:0000313" key="7">
    <source>
        <dbReference type="Proteomes" id="UP000887574"/>
    </source>
</evidence>
<proteinExistence type="inferred from homology"/>
<keyword evidence="5 6" id="KW-0539">Nucleus</keyword>
<dbReference type="Proteomes" id="UP000887574">
    <property type="component" value="Unplaced"/>
</dbReference>
<comment type="subcellular location">
    <subcellularLocation>
        <location evidence="1 6">Nucleus</location>
    </subcellularLocation>
</comment>
<keyword evidence="3 6" id="KW-0805">Transcription regulation</keyword>
<name>A0A915ENK4_9BILA</name>
<comment type="similarity">
    <text evidence="2 6">Belongs to the Mediator complex subunit 18 family.</text>
</comment>
<dbReference type="InterPro" id="IPR019095">
    <property type="entry name" value="Mediator_Med18"/>
</dbReference>
<evidence type="ECO:0000256" key="6">
    <source>
        <dbReference type="RuleBase" id="RU364150"/>
    </source>
</evidence>
<evidence type="ECO:0000256" key="2">
    <source>
        <dbReference type="ARBA" id="ARBA00009814"/>
    </source>
</evidence>
<keyword evidence="6" id="KW-0010">Activator</keyword>
<sequence length="229" mass="25936">MATSEELIKQLLEEAEYVVDVSSEEGEKEIEMKQMDRRATTGMPATSSAYFAGPSNRYQSTECILYGSVLNHRKISCCRGCVSMSSRCHFVPRAQHVLQTEDGFLYWHCRYIGIPEADLKSPVTVRKTLDSMIFSTDMMVFVKTLGLRMEYEFIADGWLFTTATKENIRILVYKVEHTEEIGNYSKSNLKPLTESYLVEATVVLPDGQPHDMAAKALREFATNCCHSAN</sequence>
<dbReference type="GO" id="GO:0003712">
    <property type="term" value="F:transcription coregulator activity"/>
    <property type="evidence" value="ECO:0007669"/>
    <property type="project" value="InterPro"/>
</dbReference>
<dbReference type="PANTHER" id="PTHR13321:SF2">
    <property type="entry name" value="MEDIATOR OF RNA POLYMERASE II TRANSCRIPTION SUBUNIT 18"/>
    <property type="match status" value="1"/>
</dbReference>
<dbReference type="WBParaSite" id="jg7782">
    <property type="protein sequence ID" value="jg7782"/>
    <property type="gene ID" value="jg7782"/>
</dbReference>